<sequence>MLACPRCAEAVFMDELSCRSCGVAVGYHPPSRTMLDLTEPSVEIEGRTWYPCSRRGWKCNWVAPDGAEAGRCFSCGLIRARPASDDTIALERLAETMLGERRLLIQLDQLGLPVDPWHEADGGLGFDLLSSYSRNERVSIGHANGIVTIDLAESLDAHRERLRVALGEPYRTMLGHFRHEVGHYYEWILVERPESSAWIDECREIFGDQRTSYADAIDRHYRYGAPEGWQESFISEYATMHPWEDFAESFAHYLHITDTLETSWSAGLELRPGREAHPQAVWNLQVRRQYGADDFPAMLEDWRALSLFFNRVNRSMGKDDLYPFTIGETVARKLDFVHRLIVGLPELPVAPDGFRRLRAIRTTSSRNVHG</sequence>
<dbReference type="EMBL" id="CP043504">
    <property type="protein sequence ID" value="QEO10817.1"/>
    <property type="molecule type" value="Genomic_DNA"/>
</dbReference>
<accession>A0A5C1YD50</accession>
<name>A0A5C1YD50_9MICO</name>
<dbReference type="PIRSF" id="PIRSF012641">
    <property type="entry name" value="UCP012641"/>
    <property type="match status" value="1"/>
</dbReference>
<feature type="domain" description="Zinc-ribbon" evidence="1">
    <location>
        <begin position="3"/>
        <end position="83"/>
    </location>
</feature>
<dbReference type="Pfam" id="PF10005">
    <property type="entry name" value="Zn_ribbon_DZR_6"/>
    <property type="match status" value="1"/>
</dbReference>
<keyword evidence="3" id="KW-1185">Reference proteome</keyword>
<dbReference type="InterPro" id="IPR011201">
    <property type="entry name" value="Zinc-ribbon_6_bact"/>
</dbReference>
<evidence type="ECO:0000313" key="2">
    <source>
        <dbReference type="EMBL" id="QEO10817.1"/>
    </source>
</evidence>
<protein>
    <recommendedName>
        <fullName evidence="1">Zinc-ribbon domain-containing protein</fullName>
    </recommendedName>
</protein>
<dbReference type="Proteomes" id="UP000322159">
    <property type="component" value="Chromosome"/>
</dbReference>
<organism evidence="2 3">
    <name type="scientific">Protaetiibacter larvae</name>
    <dbReference type="NCBI Taxonomy" id="2592654"/>
    <lineage>
        <taxon>Bacteria</taxon>
        <taxon>Bacillati</taxon>
        <taxon>Actinomycetota</taxon>
        <taxon>Actinomycetes</taxon>
        <taxon>Micrococcales</taxon>
        <taxon>Microbacteriaceae</taxon>
        <taxon>Protaetiibacter</taxon>
    </lineage>
</organism>
<dbReference type="Gene3D" id="3.40.390.70">
    <property type="match status" value="1"/>
</dbReference>
<evidence type="ECO:0000259" key="1">
    <source>
        <dbReference type="Pfam" id="PF10005"/>
    </source>
</evidence>
<proteinExistence type="predicted"/>
<reference evidence="2 3" key="1">
    <citation type="submission" date="2019-09" db="EMBL/GenBank/DDBJ databases">
        <title>Genome sequencing of strain KACC 19322.</title>
        <authorList>
            <person name="Heo J."/>
            <person name="Kim S.-J."/>
            <person name="Kim J.-S."/>
            <person name="Hong S.-B."/>
            <person name="Kwon S.-W."/>
        </authorList>
    </citation>
    <scope>NUCLEOTIDE SEQUENCE [LARGE SCALE GENOMIC DNA]</scope>
    <source>
        <strain evidence="2 3">KACC 19322</strain>
    </source>
</reference>
<dbReference type="AlphaFoldDB" id="A0A5C1YD50"/>
<gene>
    <name evidence="2" type="ORF">FLP23_06865</name>
</gene>
<dbReference type="KEGG" id="lyk:FLP23_06865"/>
<dbReference type="Pfam" id="PF15887">
    <property type="entry name" value="Peptidase_Mx"/>
    <property type="match status" value="1"/>
</dbReference>
<evidence type="ECO:0000313" key="3">
    <source>
        <dbReference type="Proteomes" id="UP000322159"/>
    </source>
</evidence>
<dbReference type="OrthoDB" id="256753at2"/>
<dbReference type="InterPro" id="IPR031321">
    <property type="entry name" value="UCP012641"/>
</dbReference>